<gene>
    <name evidence="2" type="ORF">B0H16DRAFT_775925</name>
</gene>
<dbReference type="AlphaFoldDB" id="A0AAD7J0B0"/>
<keyword evidence="1" id="KW-1133">Transmembrane helix</keyword>
<organism evidence="2 3">
    <name type="scientific">Mycena metata</name>
    <dbReference type="NCBI Taxonomy" id="1033252"/>
    <lineage>
        <taxon>Eukaryota</taxon>
        <taxon>Fungi</taxon>
        <taxon>Dikarya</taxon>
        <taxon>Basidiomycota</taxon>
        <taxon>Agaricomycotina</taxon>
        <taxon>Agaricomycetes</taxon>
        <taxon>Agaricomycetidae</taxon>
        <taxon>Agaricales</taxon>
        <taxon>Marasmiineae</taxon>
        <taxon>Mycenaceae</taxon>
        <taxon>Mycena</taxon>
    </lineage>
</organism>
<reference evidence="2" key="1">
    <citation type="submission" date="2023-03" db="EMBL/GenBank/DDBJ databases">
        <title>Massive genome expansion in bonnet fungi (Mycena s.s.) driven by repeated elements and novel gene families across ecological guilds.</title>
        <authorList>
            <consortium name="Lawrence Berkeley National Laboratory"/>
            <person name="Harder C.B."/>
            <person name="Miyauchi S."/>
            <person name="Viragh M."/>
            <person name="Kuo A."/>
            <person name="Thoen E."/>
            <person name="Andreopoulos B."/>
            <person name="Lu D."/>
            <person name="Skrede I."/>
            <person name="Drula E."/>
            <person name="Henrissat B."/>
            <person name="Morin E."/>
            <person name="Kohler A."/>
            <person name="Barry K."/>
            <person name="LaButti K."/>
            <person name="Morin E."/>
            <person name="Salamov A."/>
            <person name="Lipzen A."/>
            <person name="Mereny Z."/>
            <person name="Hegedus B."/>
            <person name="Baldrian P."/>
            <person name="Stursova M."/>
            <person name="Weitz H."/>
            <person name="Taylor A."/>
            <person name="Grigoriev I.V."/>
            <person name="Nagy L.G."/>
            <person name="Martin F."/>
            <person name="Kauserud H."/>
        </authorList>
    </citation>
    <scope>NUCLEOTIDE SEQUENCE</scope>
    <source>
        <strain evidence="2">CBHHK182m</strain>
    </source>
</reference>
<sequence>MPIALNQFLHASAPIRVVLALLANLKWLMTSGAQNATVYTKRNALLGVLLYDGLGGLLLGWYLGTLGGKVAGSSTRSVVCRRADFQLNSAVHPNCLPRSMHLHSNPLRPPHDVFTMCDPDGGEHTTACAGLL</sequence>
<name>A0AAD7J0B0_9AGAR</name>
<evidence type="ECO:0000313" key="2">
    <source>
        <dbReference type="EMBL" id="KAJ7753217.1"/>
    </source>
</evidence>
<keyword evidence="1" id="KW-0472">Membrane</keyword>
<evidence type="ECO:0000313" key="3">
    <source>
        <dbReference type="Proteomes" id="UP001215598"/>
    </source>
</evidence>
<comment type="caution">
    <text evidence="2">The sequence shown here is derived from an EMBL/GenBank/DDBJ whole genome shotgun (WGS) entry which is preliminary data.</text>
</comment>
<feature type="transmembrane region" description="Helical" evidence="1">
    <location>
        <begin position="44"/>
        <end position="64"/>
    </location>
</feature>
<evidence type="ECO:0000256" key="1">
    <source>
        <dbReference type="SAM" id="Phobius"/>
    </source>
</evidence>
<keyword evidence="1" id="KW-0812">Transmembrane</keyword>
<proteinExistence type="predicted"/>
<dbReference type="EMBL" id="JARKIB010000056">
    <property type="protein sequence ID" value="KAJ7753217.1"/>
    <property type="molecule type" value="Genomic_DNA"/>
</dbReference>
<accession>A0AAD7J0B0</accession>
<keyword evidence="3" id="KW-1185">Reference proteome</keyword>
<dbReference type="Proteomes" id="UP001215598">
    <property type="component" value="Unassembled WGS sequence"/>
</dbReference>
<protein>
    <submittedName>
        <fullName evidence="2">Uncharacterized protein</fullName>
    </submittedName>
</protein>